<accession>A0AAD8XS28</accession>
<protein>
    <submittedName>
        <fullName evidence="6">L-fucokinase</fullName>
        <ecNumber evidence="6">2.7.1.52</ecNumber>
    </submittedName>
</protein>
<dbReference type="PRINTS" id="PR00959">
    <property type="entry name" value="MEVGALKINASE"/>
</dbReference>
<evidence type="ECO:0000256" key="1">
    <source>
        <dbReference type="ARBA" id="ARBA00022679"/>
    </source>
</evidence>
<feature type="domain" description="GHMP kinase C-terminal" evidence="5">
    <location>
        <begin position="1111"/>
        <end position="1182"/>
    </location>
</feature>
<evidence type="ECO:0000313" key="7">
    <source>
        <dbReference type="Proteomes" id="UP001224775"/>
    </source>
</evidence>
<name>A0AAD8XS28_9STRA</name>
<gene>
    <name evidence="6" type="ORF">QTG54_016513</name>
</gene>
<dbReference type="InterPro" id="IPR013750">
    <property type="entry name" value="GHMP_kinase_C_dom"/>
</dbReference>
<dbReference type="EC" id="2.7.1.52" evidence="6"/>
<dbReference type="SUPFAM" id="SSF54211">
    <property type="entry name" value="Ribosomal protein S5 domain 2-like"/>
    <property type="match status" value="1"/>
</dbReference>
<dbReference type="InterPro" id="IPR052203">
    <property type="entry name" value="GHMP_Kinase-Related"/>
</dbReference>
<evidence type="ECO:0000256" key="2">
    <source>
        <dbReference type="ARBA" id="ARBA00022741"/>
    </source>
</evidence>
<evidence type="ECO:0000259" key="4">
    <source>
        <dbReference type="Pfam" id="PF07959"/>
    </source>
</evidence>
<dbReference type="InterPro" id="IPR036554">
    <property type="entry name" value="GHMP_kinase_C_sf"/>
</dbReference>
<dbReference type="GO" id="GO:0042352">
    <property type="term" value="P:GDP-L-fucose salvage"/>
    <property type="evidence" value="ECO:0007669"/>
    <property type="project" value="TreeGrafter"/>
</dbReference>
<keyword evidence="1 6" id="KW-0808">Transferase</keyword>
<dbReference type="PANTHER" id="PTHR32463">
    <property type="entry name" value="L-FUCOSE KINASE"/>
    <property type="match status" value="1"/>
</dbReference>
<evidence type="ECO:0000313" key="6">
    <source>
        <dbReference type="EMBL" id="KAK1732801.1"/>
    </source>
</evidence>
<evidence type="ECO:0000256" key="3">
    <source>
        <dbReference type="ARBA" id="ARBA00022777"/>
    </source>
</evidence>
<dbReference type="EMBL" id="JATAAI010000057">
    <property type="protein sequence ID" value="KAK1732801.1"/>
    <property type="molecule type" value="Genomic_DNA"/>
</dbReference>
<dbReference type="InterPro" id="IPR020568">
    <property type="entry name" value="Ribosomal_Su5_D2-typ_SF"/>
</dbReference>
<dbReference type="Pfam" id="PF07959">
    <property type="entry name" value="Fucose_pyrophosphorylase"/>
    <property type="match status" value="1"/>
</dbReference>
<dbReference type="Proteomes" id="UP001224775">
    <property type="component" value="Unassembled WGS sequence"/>
</dbReference>
<dbReference type="Pfam" id="PF08544">
    <property type="entry name" value="GHMP_kinases_C"/>
    <property type="match status" value="1"/>
</dbReference>
<evidence type="ECO:0000259" key="5">
    <source>
        <dbReference type="Pfam" id="PF08544"/>
    </source>
</evidence>
<dbReference type="InterPro" id="IPR012887">
    <property type="entry name" value="GDP_fucose_pyrophosphorylase"/>
</dbReference>
<comment type="caution">
    <text evidence="6">The sequence shown here is derived from an EMBL/GenBank/DDBJ whole genome shotgun (WGS) entry which is preliminary data.</text>
</comment>
<organism evidence="6 7">
    <name type="scientific">Skeletonema marinoi</name>
    <dbReference type="NCBI Taxonomy" id="267567"/>
    <lineage>
        <taxon>Eukaryota</taxon>
        <taxon>Sar</taxon>
        <taxon>Stramenopiles</taxon>
        <taxon>Ochrophyta</taxon>
        <taxon>Bacillariophyta</taxon>
        <taxon>Coscinodiscophyceae</taxon>
        <taxon>Thalassiosirophycidae</taxon>
        <taxon>Thalassiosirales</taxon>
        <taxon>Skeletonemataceae</taxon>
        <taxon>Skeletonema</taxon>
        <taxon>Skeletonema marinoi-dohrnii complex</taxon>
    </lineage>
</organism>
<sequence length="1218" mass="130663">MLSPSSPFDVIVITSPDQKAAIAVRELIISSCGDFSSHTDSSSSQTLRSTDGTIFISSCDPYGARLGSGGGTIAALAEAHEAYYNHSNDISSNSTEEEPTVLICHAGGESSRCPTQITLGKAWTSLPSSNDVVINPTSLLISTLSNIFSDIPRGSVVVAASDVLLSFHCNSLLKKKIQFDAKNNSNGVFGLAVPAPLVTAKNHGVFVVVNDDDNSDNSNNDDGWKLQSTFKVLQKPSVNEMMSMTNPPCVFNTTTTTNNAKDGDDIMTMAWIDTGVITFLPDAVETLREMSNAVLKNCTRVGLMELYLEKHGDDDGSQSSVEEFAKGIAPKICLYGDMLHALQTTSSSSSSSSNDTNLFGALSKHELQTCIIPEGSFVHLGTTGELVDFLVAGGSATYNNDDGSGDLQQTKIQSFAKSIGISSKSNAFVSGFRGGDGDDSTSLVILNSILIGNGRDKSSSIGEGTVIEHCTIPFTGGSGVDNGKIIVGKRCLLSGIRGDLKGRDLCVPSEMCLQVLPLRQGVGGFVCLCFGVNDGIKEATTLYGMDINQVLEKSGLTASDLWDESIPSSRQTLWNAKLNPIMMCADEDTKWPELDFSFLEWIQSLRDDVQLDACALQGLRQWKESKRIAVCDIRECVDSEAEAKYRSTISSVEVHQLSLAADCLLGQKHEPCSFGHLADVCNLNAFKHNPVIKRAFKALDNICYEAVDEGRFHILGRTFMVLSELLSTLWCSNGDKPQPFAADLPSALTSESIAQVIATRDKMLSEEKYSSCCQLLESMSSMATQRCIYEEKGHSFVYTDPLPLDTTAIATAPARIDLAGGWSDTPPISFENGGAVACLAVLLDGKRPLRAQCRVVRGMSGIRLCTESRSLSDETLLRSSETTIQTLADLDSFNNPESECALLKCALVWLGLCPVDCIQDDDWKMQSIQPFLQKFCQREGENDVGLEIISSSLLPTGSGMGSSSILAGCIIASIAKCVGVVLDGMDANYQRSTSGRTETNGTNSLVHGVLMVEQLLTSGGGWQDQIGGLVGGLKLATSDMNILPLQTKTRRFELSADTVNNLNERLILVDTGKPRLAKNILRNVLRRWACRSSDIVATVRELVSEASNAIDYATKGDLNGLGACMSKYWVLKKTMAGESSGVEPDNINQVLQLLTSSKKIAGGTLCGAGGGGFLALMATEGTSRADMELAVKVREGGNEDFKWHNCTVAEDGLLIAVK</sequence>
<keyword evidence="3" id="KW-0418">Kinase</keyword>
<feature type="domain" description="GDP-fucose pyrophosphorylase" evidence="4">
    <location>
        <begin position="100"/>
        <end position="582"/>
    </location>
</feature>
<dbReference type="AlphaFoldDB" id="A0AAD8XS28"/>
<dbReference type="PANTHER" id="PTHR32463:SF0">
    <property type="entry name" value="L-FUCOSE KINASE"/>
    <property type="match status" value="1"/>
</dbReference>
<keyword evidence="7" id="KW-1185">Reference proteome</keyword>
<dbReference type="SUPFAM" id="SSF55060">
    <property type="entry name" value="GHMP Kinase, C-terminal domain"/>
    <property type="match status" value="1"/>
</dbReference>
<keyword evidence="2" id="KW-0547">Nucleotide-binding</keyword>
<proteinExistence type="predicted"/>
<dbReference type="GO" id="GO:0000166">
    <property type="term" value="F:nucleotide binding"/>
    <property type="evidence" value="ECO:0007669"/>
    <property type="project" value="UniProtKB-KW"/>
</dbReference>
<dbReference type="Gene3D" id="3.30.230.120">
    <property type="match status" value="1"/>
</dbReference>
<reference evidence="6" key="1">
    <citation type="submission" date="2023-06" db="EMBL/GenBank/DDBJ databases">
        <title>Survivors Of The Sea: Transcriptome response of Skeletonema marinoi to long-term dormancy.</title>
        <authorList>
            <person name="Pinder M.I.M."/>
            <person name="Kourtchenko O."/>
            <person name="Robertson E.K."/>
            <person name="Larsson T."/>
            <person name="Maumus F."/>
            <person name="Osuna-Cruz C.M."/>
            <person name="Vancaester E."/>
            <person name="Stenow R."/>
            <person name="Vandepoele K."/>
            <person name="Ploug H."/>
            <person name="Bruchert V."/>
            <person name="Godhe A."/>
            <person name="Topel M."/>
        </authorList>
    </citation>
    <scope>NUCLEOTIDE SEQUENCE</scope>
    <source>
        <strain evidence="6">R05AC</strain>
    </source>
</reference>
<dbReference type="GO" id="GO:0050201">
    <property type="term" value="F:fucokinase activity"/>
    <property type="evidence" value="ECO:0007669"/>
    <property type="project" value="UniProtKB-EC"/>
</dbReference>